<evidence type="ECO:0008006" key="4">
    <source>
        <dbReference type="Google" id="ProtNLM"/>
    </source>
</evidence>
<organism evidence="2 3">
    <name type="scientific">Gracilibacillus halotolerans</name>
    <dbReference type="NCBI Taxonomy" id="74386"/>
    <lineage>
        <taxon>Bacteria</taxon>
        <taxon>Bacillati</taxon>
        <taxon>Bacillota</taxon>
        <taxon>Bacilli</taxon>
        <taxon>Bacillales</taxon>
        <taxon>Bacillaceae</taxon>
        <taxon>Gracilibacillus</taxon>
    </lineage>
</organism>
<protein>
    <recommendedName>
        <fullName evidence="4">DUF3784 domain-containing protein</fullName>
    </recommendedName>
</protein>
<dbReference type="Proteomes" id="UP000572212">
    <property type="component" value="Unassembled WGS sequence"/>
</dbReference>
<feature type="transmembrane region" description="Helical" evidence="1">
    <location>
        <begin position="83"/>
        <end position="101"/>
    </location>
</feature>
<dbReference type="Pfam" id="PF12650">
    <property type="entry name" value="DUF3784"/>
    <property type="match status" value="1"/>
</dbReference>
<dbReference type="AlphaFoldDB" id="A0A841REI1"/>
<sequence>MEEKTVAMIIMAIPIVMFIVLGIVLINGKGSSLIAGYNTMPKEKKEKYDSIALSKFMGKMMFALSFCMLLWIVSIGYESNSLFIIGLALFIGIVLFTIIYINTNNRFKK</sequence>
<evidence type="ECO:0000313" key="3">
    <source>
        <dbReference type="Proteomes" id="UP000572212"/>
    </source>
</evidence>
<evidence type="ECO:0000256" key="1">
    <source>
        <dbReference type="SAM" id="Phobius"/>
    </source>
</evidence>
<dbReference type="EMBL" id="JACHON010000003">
    <property type="protein sequence ID" value="MBB6512430.1"/>
    <property type="molecule type" value="Genomic_DNA"/>
</dbReference>
<keyword evidence="1" id="KW-0472">Membrane</keyword>
<feature type="transmembrane region" description="Helical" evidence="1">
    <location>
        <begin position="60"/>
        <end position="77"/>
    </location>
</feature>
<proteinExistence type="predicted"/>
<gene>
    <name evidence="2" type="ORF">GGQ92_001213</name>
</gene>
<accession>A0A841REI1</accession>
<name>A0A841REI1_9BACI</name>
<keyword evidence="3" id="KW-1185">Reference proteome</keyword>
<keyword evidence="1" id="KW-1133">Transmembrane helix</keyword>
<reference evidence="2 3" key="1">
    <citation type="submission" date="2020-08" db="EMBL/GenBank/DDBJ databases">
        <title>Genomic Encyclopedia of Type Strains, Phase IV (KMG-IV): sequencing the most valuable type-strain genomes for metagenomic binning, comparative biology and taxonomic classification.</title>
        <authorList>
            <person name="Goeker M."/>
        </authorList>
    </citation>
    <scope>NUCLEOTIDE SEQUENCE [LARGE SCALE GENOMIC DNA]</scope>
    <source>
        <strain evidence="2 3">DSM 11805</strain>
    </source>
</reference>
<feature type="transmembrane region" description="Helical" evidence="1">
    <location>
        <begin position="6"/>
        <end position="26"/>
    </location>
</feature>
<comment type="caution">
    <text evidence="2">The sequence shown here is derived from an EMBL/GenBank/DDBJ whole genome shotgun (WGS) entry which is preliminary data.</text>
</comment>
<evidence type="ECO:0000313" key="2">
    <source>
        <dbReference type="EMBL" id="MBB6512430.1"/>
    </source>
</evidence>
<keyword evidence="1" id="KW-0812">Transmembrane</keyword>
<dbReference type="InterPro" id="IPR017259">
    <property type="entry name" value="UCP037672"/>
</dbReference>
<dbReference type="RefSeq" id="WP_246384122.1">
    <property type="nucleotide sequence ID" value="NZ_BAAACU010000058.1"/>
</dbReference>